<evidence type="ECO:0000313" key="9">
    <source>
        <dbReference type="EMBL" id="KAF6224591.1"/>
    </source>
</evidence>
<dbReference type="GeneID" id="59294566"/>
<dbReference type="Pfam" id="PF20684">
    <property type="entry name" value="Fung_rhodopsin"/>
    <property type="match status" value="1"/>
</dbReference>
<reference evidence="9 10" key="1">
    <citation type="journal article" date="2020" name="Genomics">
        <title>Complete, high-quality genomes from long-read metagenomic sequencing of two wolf lichen thalli reveals enigmatic genome architecture.</title>
        <authorList>
            <person name="McKenzie S.K."/>
            <person name="Walston R.F."/>
            <person name="Allen J.L."/>
        </authorList>
    </citation>
    <scope>NUCLEOTIDE SEQUENCE [LARGE SCALE GENOMIC DNA]</scope>
    <source>
        <strain evidence="9">WasteWater2</strain>
    </source>
</reference>
<evidence type="ECO:0000256" key="2">
    <source>
        <dbReference type="ARBA" id="ARBA00022692"/>
    </source>
</evidence>
<keyword evidence="4 7" id="KW-0472">Membrane</keyword>
<dbReference type="GO" id="GO:0016020">
    <property type="term" value="C:membrane"/>
    <property type="evidence" value="ECO:0007669"/>
    <property type="project" value="UniProtKB-SubCell"/>
</dbReference>
<dbReference type="OrthoDB" id="10017208at2759"/>
<dbReference type="PANTHER" id="PTHR33048">
    <property type="entry name" value="PTH11-LIKE INTEGRAL MEMBRANE PROTEIN (AFU_ORTHOLOGUE AFUA_5G11245)"/>
    <property type="match status" value="1"/>
</dbReference>
<dbReference type="PANTHER" id="PTHR33048:SF47">
    <property type="entry name" value="INTEGRAL MEMBRANE PROTEIN-RELATED"/>
    <property type="match status" value="1"/>
</dbReference>
<dbReference type="EMBL" id="JACCJC010000115">
    <property type="protein sequence ID" value="KAF6224591.1"/>
    <property type="molecule type" value="Genomic_DNA"/>
</dbReference>
<dbReference type="RefSeq" id="XP_037158289.1">
    <property type="nucleotide sequence ID" value="XM_037314763.1"/>
</dbReference>
<evidence type="ECO:0000256" key="7">
    <source>
        <dbReference type="SAM" id="Phobius"/>
    </source>
</evidence>
<evidence type="ECO:0000313" key="10">
    <source>
        <dbReference type="Proteomes" id="UP000578531"/>
    </source>
</evidence>
<keyword evidence="2 7" id="KW-0812">Transmembrane</keyword>
<evidence type="ECO:0000259" key="8">
    <source>
        <dbReference type="Pfam" id="PF20684"/>
    </source>
</evidence>
<gene>
    <name evidence="9" type="ORF">HO173_012934</name>
</gene>
<feature type="transmembrane region" description="Helical" evidence="7">
    <location>
        <begin position="109"/>
        <end position="129"/>
    </location>
</feature>
<feature type="transmembrane region" description="Helical" evidence="7">
    <location>
        <begin position="28"/>
        <end position="51"/>
    </location>
</feature>
<organism evidence="9 10">
    <name type="scientific">Letharia columbiana</name>
    <dbReference type="NCBI Taxonomy" id="112416"/>
    <lineage>
        <taxon>Eukaryota</taxon>
        <taxon>Fungi</taxon>
        <taxon>Dikarya</taxon>
        <taxon>Ascomycota</taxon>
        <taxon>Pezizomycotina</taxon>
        <taxon>Lecanoromycetes</taxon>
        <taxon>OSLEUM clade</taxon>
        <taxon>Lecanoromycetidae</taxon>
        <taxon>Lecanorales</taxon>
        <taxon>Lecanorineae</taxon>
        <taxon>Parmeliaceae</taxon>
        <taxon>Letharia</taxon>
    </lineage>
</organism>
<comment type="caution">
    <text evidence="9">The sequence shown here is derived from an EMBL/GenBank/DDBJ whole genome shotgun (WGS) entry which is preliminary data.</text>
</comment>
<protein>
    <recommendedName>
        <fullName evidence="8">Rhodopsin domain-containing protein</fullName>
    </recommendedName>
</protein>
<evidence type="ECO:0000256" key="5">
    <source>
        <dbReference type="ARBA" id="ARBA00038359"/>
    </source>
</evidence>
<dbReference type="AlphaFoldDB" id="A0A8H6CJX6"/>
<feature type="region of interest" description="Disordered" evidence="6">
    <location>
        <begin position="243"/>
        <end position="267"/>
    </location>
</feature>
<feature type="compositionally biased region" description="Basic residues" evidence="6">
    <location>
        <begin position="346"/>
        <end position="355"/>
    </location>
</feature>
<dbReference type="InterPro" id="IPR049326">
    <property type="entry name" value="Rhodopsin_dom_fungi"/>
</dbReference>
<feature type="domain" description="Rhodopsin" evidence="8">
    <location>
        <begin position="1"/>
        <end position="172"/>
    </location>
</feature>
<keyword evidence="10" id="KW-1185">Reference proteome</keyword>
<feature type="transmembrane region" description="Helical" evidence="7">
    <location>
        <begin position="71"/>
        <end position="97"/>
    </location>
</feature>
<sequence>MYPLSVVLIKCSILSLLYRIFHVPRLKIYAATIGVSVIFWGITTLVVIIFNCNPINAYWDTQITNKACVNTLHYFLGIQIPNIILDVVIMILPLPYLWRSHITLSSHKAGLLFVFILGGFVIIAATLRLNTIAVHKHSVDFTYDLIDLSVWTALETSTGVLCACFAAMQPLLDFAIFGILDTERSTPSTAGRVARPSPEPESTDRQNRWSLKQWPRHNTAPPAQENAGLRPFRDIIRRGRHTASSSWGFNQPLPPDFQDESLPSTQPTETLRHLLRKGYQTERSSFGANQPIPPDLTDEPMPIRDGRNEEEEGGGGGTRYLRHRARDGNTNATKEQAGRRVPLQRLQRRGQHRARGALPPDEEEDGERGLAHDGGTTHLDLKPVPGFRCGVGCLSVFLSIYLSICLL</sequence>
<feature type="transmembrane region" description="Helical" evidence="7">
    <location>
        <begin position="6"/>
        <end position="21"/>
    </location>
</feature>
<proteinExistence type="inferred from homology"/>
<dbReference type="InterPro" id="IPR052337">
    <property type="entry name" value="SAT4-like"/>
</dbReference>
<evidence type="ECO:0000256" key="3">
    <source>
        <dbReference type="ARBA" id="ARBA00022989"/>
    </source>
</evidence>
<comment type="similarity">
    <text evidence="5">Belongs to the SAT4 family.</text>
</comment>
<name>A0A8H6CJX6_9LECA</name>
<comment type="subcellular location">
    <subcellularLocation>
        <location evidence="1">Membrane</location>
        <topology evidence="1">Multi-pass membrane protein</topology>
    </subcellularLocation>
</comment>
<feature type="region of interest" description="Disordered" evidence="6">
    <location>
        <begin position="186"/>
        <end position="207"/>
    </location>
</feature>
<feature type="region of interest" description="Disordered" evidence="6">
    <location>
        <begin position="280"/>
        <end position="376"/>
    </location>
</feature>
<evidence type="ECO:0000256" key="6">
    <source>
        <dbReference type="SAM" id="MobiDB-lite"/>
    </source>
</evidence>
<keyword evidence="3 7" id="KW-1133">Transmembrane helix</keyword>
<dbReference type="Proteomes" id="UP000578531">
    <property type="component" value="Unassembled WGS sequence"/>
</dbReference>
<accession>A0A8H6CJX6</accession>
<evidence type="ECO:0000256" key="4">
    <source>
        <dbReference type="ARBA" id="ARBA00023136"/>
    </source>
</evidence>
<evidence type="ECO:0000256" key="1">
    <source>
        <dbReference type="ARBA" id="ARBA00004141"/>
    </source>
</evidence>